<dbReference type="EMBL" id="LWLG01000014">
    <property type="protein sequence ID" value="OAQ20189.1"/>
    <property type="molecule type" value="Genomic_DNA"/>
</dbReference>
<protein>
    <recommendedName>
        <fullName evidence="1">Methyltransferase domain-containing protein</fullName>
    </recommendedName>
</protein>
<dbReference type="SUPFAM" id="SSF53335">
    <property type="entry name" value="S-adenosyl-L-methionine-dependent methyltransferases"/>
    <property type="match status" value="1"/>
</dbReference>
<comment type="caution">
    <text evidence="2">The sequence shown here is derived from an EMBL/GenBank/DDBJ whole genome shotgun (WGS) entry which is preliminary data.</text>
</comment>
<keyword evidence="3" id="KW-1185">Reference proteome</keyword>
<organism evidence="2 3">
    <name type="scientific">Thermosulfurimonas dismutans</name>
    <dbReference type="NCBI Taxonomy" id="999894"/>
    <lineage>
        <taxon>Bacteria</taxon>
        <taxon>Pseudomonadati</taxon>
        <taxon>Thermodesulfobacteriota</taxon>
        <taxon>Thermodesulfobacteria</taxon>
        <taxon>Thermodesulfobacteriales</taxon>
        <taxon>Thermodesulfobacteriaceae</taxon>
        <taxon>Thermosulfurimonas</taxon>
    </lineage>
</organism>
<dbReference type="InterPro" id="IPR029063">
    <property type="entry name" value="SAM-dependent_MTases_sf"/>
</dbReference>
<dbReference type="Gene3D" id="3.40.50.150">
    <property type="entry name" value="Vaccinia Virus protein VP39"/>
    <property type="match status" value="1"/>
</dbReference>
<reference evidence="2 3" key="1">
    <citation type="submission" date="2016-04" db="EMBL/GenBank/DDBJ databases">
        <title>Genome analysis of Thermosulfurimonas dismutans, the first thermophilic sulfur-disproportionating bacterium of the phylum Thermodesulfobacteria.</title>
        <authorList>
            <person name="Mardanov A.V."/>
            <person name="Beletsky A.V."/>
            <person name="Kadnikov V.V."/>
            <person name="Slobodkin A.I."/>
            <person name="Ravin N.V."/>
        </authorList>
    </citation>
    <scope>NUCLEOTIDE SEQUENCE [LARGE SCALE GENOMIC DNA]</scope>
    <source>
        <strain evidence="2 3">S95</strain>
    </source>
</reference>
<dbReference type="InterPro" id="IPR041698">
    <property type="entry name" value="Methyltransf_25"/>
</dbReference>
<dbReference type="Proteomes" id="UP000078390">
    <property type="component" value="Unassembled WGS sequence"/>
</dbReference>
<evidence type="ECO:0000313" key="3">
    <source>
        <dbReference type="Proteomes" id="UP000078390"/>
    </source>
</evidence>
<evidence type="ECO:0000259" key="1">
    <source>
        <dbReference type="Pfam" id="PF13649"/>
    </source>
</evidence>
<dbReference type="CDD" id="cd02440">
    <property type="entry name" value="AdoMet_MTases"/>
    <property type="match status" value="1"/>
</dbReference>
<gene>
    <name evidence="2" type="ORF">TDIS_1691</name>
</gene>
<name>A0A179D399_9BACT</name>
<dbReference type="Pfam" id="PF13649">
    <property type="entry name" value="Methyltransf_25"/>
    <property type="match status" value="1"/>
</dbReference>
<dbReference type="STRING" id="999894.TDIS_1691"/>
<feature type="domain" description="Methyltransferase" evidence="1">
    <location>
        <begin position="72"/>
        <end position="143"/>
    </location>
</feature>
<dbReference type="RefSeq" id="WP_068671274.1">
    <property type="nucleotide sequence ID" value="NZ_LWLG01000014.1"/>
</dbReference>
<sequence length="285" mass="33404">MGSDPFSPEFWKAYQKRFHTEEDELFLKPDFWDQMAESYDDLEATPFYQEMVETVISEMEAAGALAPEITLLDLCCGTGTYTVRFARRVKEVWALDISPGMLRVLERKIEEQGLKNVRPVLADWRLYSPPRKFETVFVSMTPILNDLEEFDRILGVTERYLAIVQWAGLRENDFYREILERFFNRKPRKRGPGAVVLFNYLFSLGYPAEIRFFSGIWERARPLEKELKRLLFKIRGEGLSVDSRKENEIRTFLSERARDGKVISHTRVRIAFVFADLKKEALAFA</sequence>
<dbReference type="OrthoDB" id="9791837at2"/>
<accession>A0A179D399</accession>
<proteinExistence type="predicted"/>
<evidence type="ECO:0000313" key="2">
    <source>
        <dbReference type="EMBL" id="OAQ20189.1"/>
    </source>
</evidence>
<dbReference type="AlphaFoldDB" id="A0A179D399"/>